<feature type="domain" description="Fe2OG dioxygenase" evidence="7">
    <location>
        <begin position="219"/>
        <end position="363"/>
    </location>
</feature>
<evidence type="ECO:0000256" key="4">
    <source>
        <dbReference type="ARBA" id="ARBA00023004"/>
    </source>
</evidence>
<keyword evidence="4 5" id="KW-0408">Iron</keyword>
<reference evidence="8" key="1">
    <citation type="submission" date="2022-10" db="EMBL/GenBank/DDBJ databases">
        <title>Culturing micro-colonial fungi from biological soil crusts in the Mojave desert and describing Neophaeococcomyces mojavensis, and introducing the new genera and species Taxawa tesnikishii.</title>
        <authorList>
            <person name="Kurbessoian T."/>
            <person name="Stajich J.E."/>
        </authorList>
    </citation>
    <scope>NUCLEOTIDE SEQUENCE</scope>
    <source>
        <strain evidence="8">TK_41</strain>
    </source>
</reference>
<evidence type="ECO:0000256" key="5">
    <source>
        <dbReference type="RuleBase" id="RU003682"/>
    </source>
</evidence>
<dbReference type="Pfam" id="PF14226">
    <property type="entry name" value="DIOX_N"/>
    <property type="match status" value="1"/>
</dbReference>
<dbReference type="InterPro" id="IPR044861">
    <property type="entry name" value="IPNS-like_FE2OG_OXY"/>
</dbReference>
<comment type="caution">
    <text evidence="8">The sequence shown here is derived from an EMBL/GenBank/DDBJ whole genome shotgun (WGS) entry which is preliminary data.</text>
</comment>
<dbReference type="EMBL" id="JAPDRK010000001">
    <property type="protein sequence ID" value="KAJ9617204.1"/>
    <property type="molecule type" value="Genomic_DNA"/>
</dbReference>
<dbReference type="InterPro" id="IPR027443">
    <property type="entry name" value="IPNS-like_sf"/>
</dbReference>
<dbReference type="Pfam" id="PF03171">
    <property type="entry name" value="2OG-FeII_Oxy"/>
    <property type="match status" value="1"/>
</dbReference>
<evidence type="ECO:0000256" key="2">
    <source>
        <dbReference type="ARBA" id="ARBA00022723"/>
    </source>
</evidence>
<feature type="region of interest" description="Disordered" evidence="6">
    <location>
        <begin position="230"/>
        <end position="256"/>
    </location>
</feature>
<dbReference type="GO" id="GO:0016491">
    <property type="term" value="F:oxidoreductase activity"/>
    <property type="evidence" value="ECO:0007669"/>
    <property type="project" value="UniProtKB-KW"/>
</dbReference>
<evidence type="ECO:0000313" key="8">
    <source>
        <dbReference type="EMBL" id="KAJ9617204.1"/>
    </source>
</evidence>
<feature type="compositionally biased region" description="Polar residues" evidence="6">
    <location>
        <begin position="1"/>
        <end position="14"/>
    </location>
</feature>
<accession>A0AA38XQH0</accession>
<feature type="region of interest" description="Disordered" evidence="6">
    <location>
        <begin position="276"/>
        <end position="301"/>
    </location>
</feature>
<feature type="compositionally biased region" description="Low complexity" evidence="6">
    <location>
        <begin position="276"/>
        <end position="299"/>
    </location>
</feature>
<evidence type="ECO:0000256" key="3">
    <source>
        <dbReference type="ARBA" id="ARBA00023002"/>
    </source>
</evidence>
<evidence type="ECO:0000256" key="6">
    <source>
        <dbReference type="SAM" id="MobiDB-lite"/>
    </source>
</evidence>
<gene>
    <name evidence="8" type="ORF">H2200_000925</name>
</gene>
<dbReference type="Proteomes" id="UP001172673">
    <property type="component" value="Unassembled WGS sequence"/>
</dbReference>
<keyword evidence="2 5" id="KW-0479">Metal-binding</keyword>
<sequence length="446" mass="49514">MGDTTSQVHFTTPKRTIATERTEPPVGQMPTSIPTIDLSLASSPHTRPTLLTSLRHALLNIGFLYISNHGISTSIIQDLLDTLPPLFSLSDEVKKSAALVHSPHFLGYSSFGHETTAGQRDQREQFEFANEGYLIGGRKSGAGEKEKGGPGDVPLELRLLGPNQWPEIYGDREAKLRDEGLGRLRETVKAYIVALQDLADRFLDLVEEALEVKPGVLKGFTGPQDRLKLVHYRSSSPPPSQNGSTANKRNGEDGYIQGVGPHKDSSGWMTFLLQTQPSPPLSSSSSIPSTTSPNPTQINGRGLQVLTKTGSWIDVSPIPSTFVVNMGQAFEVVTNGLCKATTHRVLLPTGGFERYSVPFFQGVRPVLTKKEFMTLWEEFEARRERWEREGMVGKESEEGMKVDSPFLRGKYETWGEAQLRTKIRSHRDVGRRWHGDVFERYVNDNG</sequence>
<dbReference type="AlphaFoldDB" id="A0AA38XQH0"/>
<dbReference type="PANTHER" id="PTHR10209">
    <property type="entry name" value="OXIDOREDUCTASE, 2OG-FE II OXYGENASE FAMILY PROTEIN"/>
    <property type="match status" value="1"/>
</dbReference>
<dbReference type="InterPro" id="IPR005123">
    <property type="entry name" value="Oxoglu/Fe-dep_dioxygenase_dom"/>
</dbReference>
<proteinExistence type="inferred from homology"/>
<dbReference type="Gene3D" id="2.60.120.330">
    <property type="entry name" value="B-lactam Antibiotic, Isopenicillin N Synthase, Chain"/>
    <property type="match status" value="1"/>
</dbReference>
<keyword evidence="9" id="KW-1185">Reference proteome</keyword>
<dbReference type="PROSITE" id="PS51471">
    <property type="entry name" value="FE2OG_OXY"/>
    <property type="match status" value="1"/>
</dbReference>
<dbReference type="GO" id="GO:0046872">
    <property type="term" value="F:metal ion binding"/>
    <property type="evidence" value="ECO:0007669"/>
    <property type="project" value="UniProtKB-KW"/>
</dbReference>
<dbReference type="GO" id="GO:0044283">
    <property type="term" value="P:small molecule biosynthetic process"/>
    <property type="evidence" value="ECO:0007669"/>
    <property type="project" value="UniProtKB-ARBA"/>
</dbReference>
<organism evidence="8 9">
    <name type="scientific">Cladophialophora chaetospira</name>
    <dbReference type="NCBI Taxonomy" id="386627"/>
    <lineage>
        <taxon>Eukaryota</taxon>
        <taxon>Fungi</taxon>
        <taxon>Dikarya</taxon>
        <taxon>Ascomycota</taxon>
        <taxon>Pezizomycotina</taxon>
        <taxon>Eurotiomycetes</taxon>
        <taxon>Chaetothyriomycetidae</taxon>
        <taxon>Chaetothyriales</taxon>
        <taxon>Herpotrichiellaceae</taxon>
        <taxon>Cladophialophora</taxon>
    </lineage>
</organism>
<name>A0AA38XQH0_9EURO</name>
<keyword evidence="3 5" id="KW-0560">Oxidoreductase</keyword>
<evidence type="ECO:0000256" key="1">
    <source>
        <dbReference type="ARBA" id="ARBA00008056"/>
    </source>
</evidence>
<protein>
    <recommendedName>
        <fullName evidence="7">Fe2OG dioxygenase domain-containing protein</fullName>
    </recommendedName>
</protein>
<comment type="similarity">
    <text evidence="1 5">Belongs to the iron/ascorbate-dependent oxidoreductase family.</text>
</comment>
<dbReference type="SUPFAM" id="SSF51197">
    <property type="entry name" value="Clavaminate synthase-like"/>
    <property type="match status" value="1"/>
</dbReference>
<evidence type="ECO:0000259" key="7">
    <source>
        <dbReference type="PROSITE" id="PS51471"/>
    </source>
</evidence>
<dbReference type="PANTHER" id="PTHR10209:SF812">
    <property type="entry name" value="2OG-FE(II) OXYGENASE FAMILY, PUTATIVE (AFU_ORTHOLOGUE AFUA_3G14880)-RELATED"/>
    <property type="match status" value="1"/>
</dbReference>
<evidence type="ECO:0000313" key="9">
    <source>
        <dbReference type="Proteomes" id="UP001172673"/>
    </source>
</evidence>
<feature type="region of interest" description="Disordered" evidence="6">
    <location>
        <begin position="1"/>
        <end position="30"/>
    </location>
</feature>
<dbReference type="InterPro" id="IPR026992">
    <property type="entry name" value="DIOX_N"/>
</dbReference>